<comment type="cofactor">
    <cofactor evidence="1">
        <name>heme b</name>
        <dbReference type="ChEBI" id="CHEBI:60344"/>
    </cofactor>
</comment>
<evidence type="ECO:0000256" key="5">
    <source>
        <dbReference type="ARBA" id="ARBA00012229"/>
    </source>
</evidence>
<comment type="cofactor">
    <cofactor evidence="2">
        <name>FAD</name>
        <dbReference type="ChEBI" id="CHEBI:57692"/>
    </cofactor>
</comment>
<evidence type="ECO:0000256" key="14">
    <source>
        <dbReference type="ARBA" id="ARBA00023002"/>
    </source>
</evidence>
<feature type="domain" description="Globin" evidence="24">
    <location>
        <begin position="1"/>
        <end position="138"/>
    </location>
</feature>
<dbReference type="InterPro" id="IPR000971">
    <property type="entry name" value="Globin"/>
</dbReference>
<dbReference type="GO" id="GO:0009636">
    <property type="term" value="P:response to toxic substance"/>
    <property type="evidence" value="ECO:0007669"/>
    <property type="project" value="UniProtKB-KW"/>
</dbReference>
<dbReference type="InterPro" id="IPR001433">
    <property type="entry name" value="OxRdtase_FAD/NAD-bd"/>
</dbReference>
<evidence type="ECO:0000256" key="9">
    <source>
        <dbReference type="ARBA" id="ARBA00022621"/>
    </source>
</evidence>
<evidence type="ECO:0000256" key="13">
    <source>
        <dbReference type="ARBA" id="ARBA00022857"/>
    </source>
</evidence>
<dbReference type="PANTHER" id="PTHR43396">
    <property type="entry name" value="FLAVOHEMOPROTEIN"/>
    <property type="match status" value="1"/>
</dbReference>
<dbReference type="Gene3D" id="1.10.490.10">
    <property type="entry name" value="Globins"/>
    <property type="match status" value="1"/>
</dbReference>
<evidence type="ECO:0000256" key="22">
    <source>
        <dbReference type="ARBA" id="ARBA00049433"/>
    </source>
</evidence>
<comment type="catalytic activity">
    <reaction evidence="22">
        <text>2 nitric oxide + NADPH + 2 O2 = 2 nitrate + NADP(+) + H(+)</text>
        <dbReference type="Rhea" id="RHEA:19465"/>
        <dbReference type="ChEBI" id="CHEBI:15378"/>
        <dbReference type="ChEBI" id="CHEBI:15379"/>
        <dbReference type="ChEBI" id="CHEBI:16480"/>
        <dbReference type="ChEBI" id="CHEBI:17632"/>
        <dbReference type="ChEBI" id="CHEBI:57783"/>
        <dbReference type="ChEBI" id="CHEBI:58349"/>
        <dbReference type="EC" id="1.14.12.17"/>
    </reaction>
</comment>
<dbReference type="GO" id="GO:0046872">
    <property type="term" value="F:metal ion binding"/>
    <property type="evidence" value="ECO:0007669"/>
    <property type="project" value="UniProtKB-KW"/>
</dbReference>
<evidence type="ECO:0000256" key="8">
    <source>
        <dbReference type="ARBA" id="ARBA00022617"/>
    </source>
</evidence>
<evidence type="ECO:0000259" key="25">
    <source>
        <dbReference type="PROSITE" id="PS51384"/>
    </source>
</evidence>
<dbReference type="FunFam" id="1.10.490.10:FF:000003">
    <property type="entry name" value="Flavohemoprotein"/>
    <property type="match status" value="1"/>
</dbReference>
<dbReference type="GO" id="GO:0008941">
    <property type="term" value="F:nitric oxide dioxygenase NAD(P)H activity"/>
    <property type="evidence" value="ECO:0007669"/>
    <property type="project" value="UniProtKB-EC"/>
</dbReference>
<keyword evidence="13" id="KW-0521">NADP</keyword>
<dbReference type="PROSITE" id="PS01033">
    <property type="entry name" value="GLOBIN"/>
    <property type="match status" value="1"/>
</dbReference>
<keyword evidence="16" id="KW-0520">NAD</keyword>
<evidence type="ECO:0000256" key="21">
    <source>
        <dbReference type="ARBA" id="ARBA00048649"/>
    </source>
</evidence>
<keyword evidence="12" id="KW-0274">FAD</keyword>
<dbReference type="PANTHER" id="PTHR43396:SF3">
    <property type="entry name" value="FLAVOHEMOPROTEIN"/>
    <property type="match status" value="1"/>
</dbReference>
<dbReference type="PROSITE" id="PS51384">
    <property type="entry name" value="FAD_FR"/>
    <property type="match status" value="1"/>
</dbReference>
<dbReference type="Pfam" id="PF00042">
    <property type="entry name" value="Globin"/>
    <property type="match status" value="1"/>
</dbReference>
<dbReference type="EC" id="1.14.12.17" evidence="5"/>
<comment type="similarity">
    <text evidence="4">Belongs to the globin family. Two-domain flavohemoproteins subfamily.</text>
</comment>
<accession>A0A2A2F4T0</accession>
<evidence type="ECO:0000313" key="26">
    <source>
        <dbReference type="EMBL" id="PAU80456.1"/>
    </source>
</evidence>
<evidence type="ECO:0000256" key="12">
    <source>
        <dbReference type="ARBA" id="ARBA00022827"/>
    </source>
</evidence>
<dbReference type="Pfam" id="PF00970">
    <property type="entry name" value="FAD_binding_6"/>
    <property type="match status" value="1"/>
</dbReference>
<dbReference type="GO" id="GO:0071949">
    <property type="term" value="F:FAD binding"/>
    <property type="evidence" value="ECO:0007669"/>
    <property type="project" value="TreeGrafter"/>
</dbReference>
<evidence type="ECO:0000256" key="17">
    <source>
        <dbReference type="ARBA" id="ARBA00025094"/>
    </source>
</evidence>
<keyword evidence="15" id="KW-0408">Iron</keyword>
<evidence type="ECO:0000256" key="19">
    <source>
        <dbReference type="ARBA" id="ARBA00030929"/>
    </source>
</evidence>
<dbReference type="Gene3D" id="3.40.50.80">
    <property type="entry name" value="Nucleotide-binding domain of ferredoxin-NADP reductase (FNR) module"/>
    <property type="match status" value="1"/>
</dbReference>
<evidence type="ECO:0000259" key="24">
    <source>
        <dbReference type="PROSITE" id="PS01033"/>
    </source>
</evidence>
<keyword evidence="8 23" id="KW-0349">Heme</keyword>
<evidence type="ECO:0000256" key="18">
    <source>
        <dbReference type="ARBA" id="ARBA00030024"/>
    </source>
</evidence>
<keyword evidence="7" id="KW-0216">Detoxification</keyword>
<evidence type="ECO:0000256" key="4">
    <source>
        <dbReference type="ARBA" id="ARBA00008414"/>
    </source>
</evidence>
<evidence type="ECO:0000313" key="27">
    <source>
        <dbReference type="Proteomes" id="UP000218896"/>
    </source>
</evidence>
<dbReference type="InterPro" id="IPR008333">
    <property type="entry name" value="Cbr1-like_FAD-bd_dom"/>
</dbReference>
<dbReference type="AlphaFoldDB" id="A0A2A2F4T0"/>
<keyword evidence="23" id="KW-0813">Transport</keyword>
<keyword evidence="27" id="KW-1185">Reference proteome</keyword>
<dbReference type="GO" id="GO:0071500">
    <property type="term" value="P:cellular response to nitrosative stress"/>
    <property type="evidence" value="ECO:0007669"/>
    <property type="project" value="TreeGrafter"/>
</dbReference>
<reference evidence="26 27" key="1">
    <citation type="submission" date="2017-08" db="EMBL/GenBank/DDBJ databases">
        <title>Halovibrio sewagensis sp. nov., isolated from wastewater of high salinity.</title>
        <authorList>
            <person name="Dong X."/>
            <person name="Zhang G."/>
        </authorList>
    </citation>
    <scope>NUCLEOTIDE SEQUENCE [LARGE SCALE GENOMIC DNA]</scope>
    <source>
        <strain evidence="26 27">YL5-2</strain>
    </source>
</reference>
<dbReference type="GO" id="GO:0020037">
    <property type="term" value="F:heme binding"/>
    <property type="evidence" value="ECO:0007669"/>
    <property type="project" value="InterPro"/>
</dbReference>
<evidence type="ECO:0000256" key="1">
    <source>
        <dbReference type="ARBA" id="ARBA00001970"/>
    </source>
</evidence>
<evidence type="ECO:0000256" key="2">
    <source>
        <dbReference type="ARBA" id="ARBA00001974"/>
    </source>
</evidence>
<organism evidence="26 27">
    <name type="scientific">Halovibrio salipaludis</name>
    <dbReference type="NCBI Taxonomy" id="2032626"/>
    <lineage>
        <taxon>Bacteria</taxon>
        <taxon>Pseudomonadati</taxon>
        <taxon>Pseudomonadota</taxon>
        <taxon>Gammaproteobacteria</taxon>
        <taxon>Oceanospirillales</taxon>
        <taxon>Halomonadaceae</taxon>
        <taxon>Halovibrio</taxon>
    </lineage>
</organism>
<dbReference type="CDD" id="cd08922">
    <property type="entry name" value="FHb-globin"/>
    <property type="match status" value="1"/>
</dbReference>
<evidence type="ECO:0000256" key="15">
    <source>
        <dbReference type="ARBA" id="ARBA00023004"/>
    </source>
</evidence>
<gene>
    <name evidence="26" type="ORF">CK501_08400</name>
</gene>
<dbReference type="GO" id="GO:0046210">
    <property type="term" value="P:nitric oxide catabolic process"/>
    <property type="evidence" value="ECO:0007669"/>
    <property type="project" value="TreeGrafter"/>
</dbReference>
<evidence type="ECO:0000256" key="6">
    <source>
        <dbReference type="ARBA" id="ARBA00014637"/>
    </source>
</evidence>
<proteinExistence type="inferred from homology"/>
<dbReference type="SUPFAM" id="SSF52343">
    <property type="entry name" value="Ferredoxin reductase-like, C-terminal NADP-linked domain"/>
    <property type="match status" value="1"/>
</dbReference>
<evidence type="ECO:0000256" key="11">
    <source>
        <dbReference type="ARBA" id="ARBA00022723"/>
    </source>
</evidence>
<dbReference type="SUPFAM" id="SSF46458">
    <property type="entry name" value="Globin-like"/>
    <property type="match status" value="1"/>
</dbReference>
<keyword evidence="14" id="KW-0560">Oxidoreductase</keyword>
<evidence type="ECO:0000256" key="16">
    <source>
        <dbReference type="ARBA" id="ARBA00023027"/>
    </source>
</evidence>
<sequence length="392" mass="43240">MLSSKQEQIIEETAPVVAQHLETITARFYPLMFDRYPEVNALFNASHQANGNQARALAGAVLQYVQLRNNPAEARAALSTAIGKHISLGIQRDHYPIVGECLMAAIGEVLGDAVTPDVADAWQALYDELAGLLIDVEQSHYHEFANRPGGWQGRRAFRIRNRRQESAVITSFELEPMDGEPVADFQPGQYIGVRLEINGEPVYRHYSLSDGPNGRTYRISVKREPEGHVSRFLHDEAANGFELELLPPSGDLTLTGQEPLLLVSGGVGQTPMLPLAKQALGQGRPVAYLHAARSRQHHAFSEEIKALREQYQDYFNPVVIYEEGGEADGADAIGMVDQTLLAQHLPDPAARCYFVGPEAFMQTVDAALEALGVSESRRHYEHFGPARPLRAA</sequence>
<dbReference type="InterPro" id="IPR039261">
    <property type="entry name" value="FNR_nucleotide-bd"/>
</dbReference>
<comment type="caution">
    <text evidence="26">The sequence shown here is derived from an EMBL/GenBank/DDBJ whole genome shotgun (WGS) entry which is preliminary data.</text>
</comment>
<dbReference type="OrthoDB" id="9801223at2"/>
<dbReference type="InterPro" id="IPR009050">
    <property type="entry name" value="Globin-like_sf"/>
</dbReference>
<comment type="similarity">
    <text evidence="3">In the C-terminal section; belongs to the flavoprotein pyridine nucleotide cytochrome reductase family.</text>
</comment>
<protein>
    <recommendedName>
        <fullName evidence="6">Flavohemoprotein</fullName>
        <ecNumber evidence="5">1.14.12.17</ecNumber>
    </recommendedName>
    <alternativeName>
        <fullName evidence="19">Flavohemoglobin</fullName>
    </alternativeName>
    <alternativeName>
        <fullName evidence="18">Hemoglobin-like protein</fullName>
    </alternativeName>
    <alternativeName>
        <fullName evidence="20">Nitric oxide dioxygenase</fullName>
    </alternativeName>
</protein>
<dbReference type="NCBIfam" id="NF009805">
    <property type="entry name" value="PRK13289.1"/>
    <property type="match status" value="1"/>
</dbReference>
<dbReference type="Pfam" id="PF00175">
    <property type="entry name" value="NAD_binding_1"/>
    <property type="match status" value="1"/>
</dbReference>
<keyword evidence="11" id="KW-0479">Metal-binding</keyword>
<evidence type="ECO:0000256" key="7">
    <source>
        <dbReference type="ARBA" id="ARBA00022575"/>
    </source>
</evidence>
<dbReference type="GO" id="GO:0019825">
    <property type="term" value="F:oxygen binding"/>
    <property type="evidence" value="ECO:0007669"/>
    <property type="project" value="InterPro"/>
</dbReference>
<dbReference type="CDD" id="cd06184">
    <property type="entry name" value="flavohem_like_fad_nad_binding"/>
    <property type="match status" value="1"/>
</dbReference>
<comment type="catalytic activity">
    <reaction evidence="21">
        <text>2 nitric oxide + NADH + 2 O2 = 2 nitrate + NAD(+) + H(+)</text>
        <dbReference type="Rhea" id="RHEA:19469"/>
        <dbReference type="ChEBI" id="CHEBI:15378"/>
        <dbReference type="ChEBI" id="CHEBI:15379"/>
        <dbReference type="ChEBI" id="CHEBI:16480"/>
        <dbReference type="ChEBI" id="CHEBI:17632"/>
        <dbReference type="ChEBI" id="CHEBI:57540"/>
        <dbReference type="ChEBI" id="CHEBI:57945"/>
        <dbReference type="EC" id="1.14.12.17"/>
    </reaction>
</comment>
<dbReference type="Gene3D" id="2.40.30.10">
    <property type="entry name" value="Translation factors"/>
    <property type="match status" value="1"/>
</dbReference>
<dbReference type="RefSeq" id="WP_095617297.1">
    <property type="nucleotide sequence ID" value="NZ_NSKD01000003.1"/>
</dbReference>
<dbReference type="InterPro" id="IPR017938">
    <property type="entry name" value="Riboflavin_synthase-like_b-brl"/>
</dbReference>
<dbReference type="InterPro" id="IPR017927">
    <property type="entry name" value="FAD-bd_FR_type"/>
</dbReference>
<dbReference type="SUPFAM" id="SSF63380">
    <property type="entry name" value="Riboflavin synthase domain-like"/>
    <property type="match status" value="1"/>
</dbReference>
<dbReference type="InterPro" id="IPR012292">
    <property type="entry name" value="Globin/Proto"/>
</dbReference>
<dbReference type="GO" id="GO:0005344">
    <property type="term" value="F:oxygen carrier activity"/>
    <property type="evidence" value="ECO:0007669"/>
    <property type="project" value="UniProtKB-KW"/>
</dbReference>
<comment type="function">
    <text evidence="17">Is involved in NO detoxification in an aerobic process, termed nitric oxide dioxygenase (NOD) reaction that utilizes O(2) and NAD(P)H to convert NO to nitrate, which protects the bacterium from various noxious nitrogen compounds. Therefore, plays a central role in the inducible response to nitrosative stress.</text>
</comment>
<dbReference type="FunFam" id="2.40.30.10:FF:000034">
    <property type="entry name" value="Flavohemoprotein"/>
    <property type="match status" value="1"/>
</dbReference>
<evidence type="ECO:0000256" key="23">
    <source>
        <dbReference type="RuleBase" id="RU000356"/>
    </source>
</evidence>
<feature type="domain" description="FAD-binding FR-type" evidence="25">
    <location>
        <begin position="152"/>
        <end position="255"/>
    </location>
</feature>
<dbReference type="Proteomes" id="UP000218896">
    <property type="component" value="Unassembled WGS sequence"/>
</dbReference>
<evidence type="ECO:0000256" key="20">
    <source>
        <dbReference type="ARBA" id="ARBA00033187"/>
    </source>
</evidence>
<name>A0A2A2F4T0_9GAMM</name>
<keyword evidence="10" id="KW-0285">Flavoprotein</keyword>
<evidence type="ECO:0000256" key="3">
    <source>
        <dbReference type="ARBA" id="ARBA00006401"/>
    </source>
</evidence>
<keyword evidence="9 23" id="KW-0561">Oxygen transport</keyword>
<evidence type="ECO:0000256" key="10">
    <source>
        <dbReference type="ARBA" id="ARBA00022630"/>
    </source>
</evidence>
<dbReference type="EMBL" id="NSKD01000003">
    <property type="protein sequence ID" value="PAU80456.1"/>
    <property type="molecule type" value="Genomic_DNA"/>
</dbReference>